<comment type="similarity">
    <text evidence="5">Belongs to the membrane-bound acyltransferase family. HHAT subfamily.</text>
</comment>
<evidence type="ECO:0000313" key="7">
    <source>
        <dbReference type="EMBL" id="CAC5364454.1"/>
    </source>
</evidence>
<dbReference type="AlphaFoldDB" id="A0A6J8AAZ5"/>
<gene>
    <name evidence="7" type="ORF">MCOR_5500</name>
</gene>
<evidence type="ECO:0000256" key="5">
    <source>
        <dbReference type="ARBA" id="ARBA00038268"/>
    </source>
</evidence>
<dbReference type="OrthoDB" id="420606at2759"/>
<evidence type="ECO:0000256" key="4">
    <source>
        <dbReference type="ARBA" id="ARBA00023136"/>
    </source>
</evidence>
<keyword evidence="2 6" id="KW-0812">Transmembrane</keyword>
<dbReference type="GO" id="GO:0016409">
    <property type="term" value="F:palmitoyltransferase activity"/>
    <property type="evidence" value="ECO:0007669"/>
    <property type="project" value="TreeGrafter"/>
</dbReference>
<evidence type="ECO:0000313" key="8">
    <source>
        <dbReference type="Proteomes" id="UP000507470"/>
    </source>
</evidence>
<dbReference type="PANTHER" id="PTHR13285:SF18">
    <property type="entry name" value="PROTEIN-CYSTEINE N-PALMITOYLTRANSFERASE RASP"/>
    <property type="match status" value="1"/>
</dbReference>
<feature type="transmembrane region" description="Helical" evidence="6">
    <location>
        <begin position="339"/>
        <end position="361"/>
    </location>
</feature>
<dbReference type="InterPro" id="IPR004299">
    <property type="entry name" value="MBOAT_fam"/>
</dbReference>
<dbReference type="GO" id="GO:0005783">
    <property type="term" value="C:endoplasmic reticulum"/>
    <property type="evidence" value="ECO:0007669"/>
    <property type="project" value="TreeGrafter"/>
</dbReference>
<feature type="transmembrane region" description="Helical" evidence="6">
    <location>
        <begin position="197"/>
        <end position="216"/>
    </location>
</feature>
<dbReference type="Proteomes" id="UP000507470">
    <property type="component" value="Unassembled WGS sequence"/>
</dbReference>
<proteinExistence type="inferred from homology"/>
<keyword evidence="8" id="KW-1185">Reference proteome</keyword>
<feature type="transmembrane region" description="Helical" evidence="6">
    <location>
        <begin position="12"/>
        <end position="33"/>
    </location>
</feature>
<reference evidence="7 8" key="1">
    <citation type="submission" date="2020-06" db="EMBL/GenBank/DDBJ databases">
        <authorList>
            <person name="Li R."/>
            <person name="Bekaert M."/>
        </authorList>
    </citation>
    <scope>NUCLEOTIDE SEQUENCE [LARGE SCALE GENOMIC DNA]</scope>
    <source>
        <strain evidence="8">wild</strain>
    </source>
</reference>
<comment type="subcellular location">
    <subcellularLocation>
        <location evidence="1">Membrane</location>
        <topology evidence="1">Multi-pass membrane protein</topology>
    </subcellularLocation>
</comment>
<dbReference type="InterPro" id="IPR051085">
    <property type="entry name" value="MB_O-acyltransferase"/>
</dbReference>
<sequence>MYLISLLQSKCLVWILSIALISTLNIQPCVTWMNSLTPEDSRRNSYYTLMFTLSLTHLRYTSFCLERVEYADTIKKDKMCKASLQQSTNTEENAGASPTYDKEMKQKEEIHFSLMDAFSYFLYYPLFFCEPIITYDDFSRQMNESERKTLKASEMKSIAFQATRVIFWAFFNEFILHFFYFNAFQHHVSVLENMDQWTLWGMGYCQGQFLMMKYFVLFGLPSVVARICGIEPPAGPKCIGHIYKYSDMWKYFDRGMYNFIKRYIYVPLGCSKGNTLQRLVCSASCFIFVFIWHGTEYYIFIWTLFNFIGISLEVFDYWVDKRSAVCQLKTSMPITYRRIQTIVAAPIAIMSMFPAFCFFGGSNVGYIYFQNIIVKG</sequence>
<accession>A0A6J8AAZ5</accession>
<organism evidence="7 8">
    <name type="scientific">Mytilus coruscus</name>
    <name type="common">Sea mussel</name>
    <dbReference type="NCBI Taxonomy" id="42192"/>
    <lineage>
        <taxon>Eukaryota</taxon>
        <taxon>Metazoa</taxon>
        <taxon>Spiralia</taxon>
        <taxon>Lophotrochozoa</taxon>
        <taxon>Mollusca</taxon>
        <taxon>Bivalvia</taxon>
        <taxon>Autobranchia</taxon>
        <taxon>Pteriomorphia</taxon>
        <taxon>Mytilida</taxon>
        <taxon>Mytiloidea</taxon>
        <taxon>Mytilidae</taxon>
        <taxon>Mytilinae</taxon>
        <taxon>Mytilus</taxon>
    </lineage>
</organism>
<evidence type="ECO:0000256" key="3">
    <source>
        <dbReference type="ARBA" id="ARBA00022989"/>
    </source>
</evidence>
<feature type="transmembrane region" description="Helical" evidence="6">
    <location>
        <begin position="299"/>
        <end position="319"/>
    </location>
</feature>
<evidence type="ECO:0000256" key="2">
    <source>
        <dbReference type="ARBA" id="ARBA00022692"/>
    </source>
</evidence>
<evidence type="ECO:0008006" key="9">
    <source>
        <dbReference type="Google" id="ProtNLM"/>
    </source>
</evidence>
<dbReference type="PANTHER" id="PTHR13285">
    <property type="entry name" value="ACYLTRANSFERASE"/>
    <property type="match status" value="1"/>
</dbReference>
<feature type="transmembrane region" description="Helical" evidence="6">
    <location>
        <begin position="165"/>
        <end position="185"/>
    </location>
</feature>
<dbReference type="EMBL" id="CACVKT020000987">
    <property type="protein sequence ID" value="CAC5364454.1"/>
    <property type="molecule type" value="Genomic_DNA"/>
</dbReference>
<dbReference type="GO" id="GO:0016020">
    <property type="term" value="C:membrane"/>
    <property type="evidence" value="ECO:0007669"/>
    <property type="project" value="UniProtKB-SubCell"/>
</dbReference>
<keyword evidence="4 6" id="KW-0472">Membrane</keyword>
<name>A0A6J8AAZ5_MYTCO</name>
<dbReference type="Pfam" id="PF03062">
    <property type="entry name" value="MBOAT"/>
    <property type="match status" value="1"/>
</dbReference>
<evidence type="ECO:0000256" key="1">
    <source>
        <dbReference type="ARBA" id="ARBA00004141"/>
    </source>
</evidence>
<keyword evidence="3 6" id="KW-1133">Transmembrane helix</keyword>
<protein>
    <recommendedName>
        <fullName evidence="9">Protein-cysteine N-palmitoyltransferase Rasp</fullName>
    </recommendedName>
</protein>
<evidence type="ECO:0000256" key="6">
    <source>
        <dbReference type="SAM" id="Phobius"/>
    </source>
</evidence>